<comment type="subcellular location">
    <subcellularLocation>
        <location evidence="1 13">Cell outer membrane</location>
        <topology evidence="1 13">Multi-pass membrane protein</topology>
    </subcellularLocation>
</comment>
<proteinExistence type="inferred from homology"/>
<dbReference type="Pfam" id="PF11741">
    <property type="entry name" value="AMIN"/>
    <property type="match status" value="1"/>
</dbReference>
<gene>
    <name evidence="18" type="ORF">KR51_00008860</name>
</gene>
<evidence type="ECO:0000256" key="13">
    <source>
        <dbReference type="PROSITE-ProRule" id="PRU01360"/>
    </source>
</evidence>
<dbReference type="FunFam" id="2.170.130.10:FF:000001">
    <property type="entry name" value="Catecholate siderophore TonB-dependent receptor"/>
    <property type="match status" value="1"/>
</dbReference>
<keyword evidence="6 13" id="KW-0812">Transmembrane</keyword>
<dbReference type="InParanoid" id="U5DP97"/>
<evidence type="ECO:0000256" key="9">
    <source>
        <dbReference type="ARBA" id="ARBA00023065"/>
    </source>
</evidence>
<keyword evidence="10 14" id="KW-0798">TonB box</keyword>
<evidence type="ECO:0000259" key="15">
    <source>
        <dbReference type="Pfam" id="PF00593"/>
    </source>
</evidence>
<dbReference type="RefSeq" id="WP_022605053.1">
    <property type="nucleotide sequence ID" value="NZ_ASSJ01000018.1"/>
</dbReference>
<dbReference type="Gene3D" id="2.40.170.20">
    <property type="entry name" value="TonB-dependent receptor, beta-barrel domain"/>
    <property type="match status" value="1"/>
</dbReference>
<dbReference type="InterPro" id="IPR010105">
    <property type="entry name" value="TonB_sidphr_rcpt"/>
</dbReference>
<feature type="domain" description="TonB-dependent receptor plug" evidence="16">
    <location>
        <begin position="242"/>
        <end position="340"/>
    </location>
</feature>
<dbReference type="EMBL" id="ASSJ01000018">
    <property type="protein sequence ID" value="ERN42434.1"/>
    <property type="molecule type" value="Genomic_DNA"/>
</dbReference>
<dbReference type="InterPro" id="IPR000531">
    <property type="entry name" value="Beta-barrel_TonB"/>
</dbReference>
<dbReference type="GO" id="GO:0038023">
    <property type="term" value="F:signaling receptor activity"/>
    <property type="evidence" value="ECO:0007669"/>
    <property type="project" value="InterPro"/>
</dbReference>
<dbReference type="PANTHER" id="PTHR32552:SF68">
    <property type="entry name" value="FERRICHROME OUTER MEMBRANE TRANSPORTER_PHAGE RECEPTOR"/>
    <property type="match status" value="1"/>
</dbReference>
<evidence type="ECO:0000256" key="5">
    <source>
        <dbReference type="ARBA" id="ARBA00022496"/>
    </source>
</evidence>
<comment type="caution">
    <text evidence="18">The sequence shown here is derived from an EMBL/GenBank/DDBJ whole genome shotgun (WGS) entry which is preliminary data.</text>
</comment>
<dbReference type="GO" id="GO:0009279">
    <property type="term" value="C:cell outer membrane"/>
    <property type="evidence" value="ECO:0007669"/>
    <property type="project" value="UniProtKB-SubCell"/>
</dbReference>
<dbReference type="Pfam" id="PF07715">
    <property type="entry name" value="Plug"/>
    <property type="match status" value="1"/>
</dbReference>
<keyword evidence="7" id="KW-0732">Signal</keyword>
<dbReference type="InterPro" id="IPR021731">
    <property type="entry name" value="AMIN_dom"/>
</dbReference>
<dbReference type="CDD" id="cd01347">
    <property type="entry name" value="ligand_gated_channel"/>
    <property type="match status" value="1"/>
</dbReference>
<comment type="similarity">
    <text evidence="2 13 14">Belongs to the TonB-dependent receptor family.</text>
</comment>
<evidence type="ECO:0000256" key="6">
    <source>
        <dbReference type="ARBA" id="ARBA00022692"/>
    </source>
</evidence>
<evidence type="ECO:0000256" key="7">
    <source>
        <dbReference type="ARBA" id="ARBA00022729"/>
    </source>
</evidence>
<keyword evidence="12 13" id="KW-0998">Cell outer membrane</keyword>
<keyword evidence="4 13" id="KW-1134">Transmembrane beta strand</keyword>
<dbReference type="SUPFAM" id="SSF56935">
    <property type="entry name" value="Porins"/>
    <property type="match status" value="1"/>
</dbReference>
<dbReference type="FunFam" id="2.40.170.20:FF:000005">
    <property type="entry name" value="TonB-dependent siderophore receptor"/>
    <property type="match status" value="1"/>
</dbReference>
<accession>U5DP97</accession>
<dbReference type="OrthoDB" id="427542at2"/>
<evidence type="ECO:0000259" key="17">
    <source>
        <dbReference type="Pfam" id="PF11741"/>
    </source>
</evidence>
<evidence type="ECO:0000256" key="1">
    <source>
        <dbReference type="ARBA" id="ARBA00004571"/>
    </source>
</evidence>
<evidence type="ECO:0000256" key="12">
    <source>
        <dbReference type="ARBA" id="ARBA00023237"/>
    </source>
</evidence>
<keyword evidence="5" id="KW-0410">Iron transport</keyword>
<dbReference type="GO" id="GO:0015344">
    <property type="term" value="F:siderophore uptake transmembrane transporter activity"/>
    <property type="evidence" value="ECO:0007669"/>
    <property type="project" value="TreeGrafter"/>
</dbReference>
<sequence>MTKLTRGTSLAIWIGVIPIGISALFVLLPIRPAVAEDIKPQSRLNSLASGISPHLEAADLPLEEVGSSSVDATQRSELESAATTVDEWIEQIARADLVEITGIRVEEVEEGVTLQLETTGELSAPTTSITGNAAIADISNAVLNLPDGEDFFAGDPAEGIVLINVTNLPDNQVRIAITGTDAPPTLNITTVATGLTVSVTPGDSTAQTPEDDSIQISVTGEQTDDDYFLPNASTATRTDTPILDVPASIQVVPRKVLEDQQVTRLDEALNNVSGVTSGGTFGNTSLDFNIRGFDAPTLRNGFREFGGFTGASPTITNLERVEVLKGPASILYGEIQPGGVINLVTEQPLAEPLYRLELDVGNRGVFQPQIDLTGPLNAEGSVLYRLNASYFHDNGFTNYEQDTERAFVAPVLAVKFGDRTDLTLSVEYTNEKLPFDNGLVAFGDGVIDIPFDRITGEPDDFVDNESLRLGYELEHRFNDSWRIRNAFEYSNRDLLDVGFIPLEFDEATGILTRFPARQDLDIENFSLQTNIVGEFATGSVDHTLLFGVDLNRTEDRESAGFDLFSPSFLDLFNPQYGLAPEIGNNLPLFSDTDIQSDRLGVYLQNQIELLDGLILLAGIRYDTVEQITTSKPSLSAPFESETTRNDDAWTPRVGIVYQPVEFLSLFASYSQSFTPSLDTTSSGDPLEPERGEGFELGVKAEFLDGNLFANLAYFDITRQNVATQDPLDPFALVATGKQRSRGIELDVVGEISPGWNVIASYAYIDAEVTEDNLIPVGNRLFNVPEHSASLWTTYEIQRGNLQGLGFGLGFNFLGEREGDLNNSFQVDDFFLTNAAIFYRRDNWRFALNAKNIFDIDYIASTNNSRTNAIEPGAPFTIIGSVAVEF</sequence>
<evidence type="ECO:0000256" key="11">
    <source>
        <dbReference type="ARBA" id="ARBA00023136"/>
    </source>
</evidence>
<dbReference type="InterPro" id="IPR037066">
    <property type="entry name" value="Plug_dom_sf"/>
</dbReference>
<dbReference type="InterPro" id="IPR036942">
    <property type="entry name" value="Beta-barrel_TonB_sf"/>
</dbReference>
<feature type="domain" description="AMIN" evidence="17">
    <location>
        <begin position="103"/>
        <end position="186"/>
    </location>
</feature>
<evidence type="ECO:0000313" key="19">
    <source>
        <dbReference type="Proteomes" id="UP000016960"/>
    </source>
</evidence>
<evidence type="ECO:0000256" key="2">
    <source>
        <dbReference type="ARBA" id="ARBA00009810"/>
    </source>
</evidence>
<keyword evidence="19" id="KW-1185">Reference proteome</keyword>
<dbReference type="eggNOG" id="COG4773">
    <property type="taxonomic scope" value="Bacteria"/>
</dbReference>
<dbReference type="PATRIC" id="fig|582515.4.peg.990"/>
<dbReference type="Proteomes" id="UP000016960">
    <property type="component" value="Unassembled WGS sequence"/>
</dbReference>
<evidence type="ECO:0000256" key="4">
    <source>
        <dbReference type="ARBA" id="ARBA00022452"/>
    </source>
</evidence>
<dbReference type="InterPro" id="IPR012910">
    <property type="entry name" value="Plug_dom"/>
</dbReference>
<keyword evidence="3 13" id="KW-0813">Transport</keyword>
<dbReference type="Gene3D" id="2.170.130.10">
    <property type="entry name" value="TonB-dependent receptor, plug domain"/>
    <property type="match status" value="1"/>
</dbReference>
<keyword evidence="18" id="KW-0675">Receptor</keyword>
<keyword evidence="11 13" id="KW-0472">Membrane</keyword>
<protein>
    <submittedName>
        <fullName evidence="18">TonB-dependent siderophore receptor</fullName>
    </submittedName>
</protein>
<dbReference type="NCBIfam" id="TIGR01783">
    <property type="entry name" value="TonB-siderophor"/>
    <property type="match status" value="1"/>
</dbReference>
<keyword evidence="8" id="KW-0408">Iron</keyword>
<evidence type="ECO:0000256" key="10">
    <source>
        <dbReference type="ARBA" id="ARBA00023077"/>
    </source>
</evidence>
<dbReference type="GO" id="GO:0015891">
    <property type="term" value="P:siderophore transport"/>
    <property type="evidence" value="ECO:0007669"/>
    <property type="project" value="InterPro"/>
</dbReference>
<dbReference type="PANTHER" id="PTHR32552">
    <property type="entry name" value="FERRICHROME IRON RECEPTOR-RELATED"/>
    <property type="match status" value="1"/>
</dbReference>
<evidence type="ECO:0000256" key="8">
    <source>
        <dbReference type="ARBA" id="ARBA00023004"/>
    </source>
</evidence>
<dbReference type="PROSITE" id="PS52016">
    <property type="entry name" value="TONB_DEPENDENT_REC_3"/>
    <property type="match status" value="1"/>
</dbReference>
<organism evidence="18 19">
    <name type="scientific">Rubidibacter lacunae KORDI 51-2</name>
    <dbReference type="NCBI Taxonomy" id="582515"/>
    <lineage>
        <taxon>Bacteria</taxon>
        <taxon>Bacillati</taxon>
        <taxon>Cyanobacteriota</taxon>
        <taxon>Cyanophyceae</taxon>
        <taxon>Oscillatoriophycideae</taxon>
        <taxon>Chroococcales</taxon>
        <taxon>Aphanothecaceae</taxon>
        <taxon>Rubidibacter</taxon>
    </lineage>
</organism>
<evidence type="ECO:0000256" key="3">
    <source>
        <dbReference type="ARBA" id="ARBA00022448"/>
    </source>
</evidence>
<feature type="domain" description="TonB-dependent receptor-like beta-barrel" evidence="15">
    <location>
        <begin position="416"/>
        <end position="852"/>
    </location>
</feature>
<reference evidence="18 19" key="1">
    <citation type="submission" date="2013-05" db="EMBL/GenBank/DDBJ databases">
        <title>Draft genome sequence of Rubidibacter lacunae KORDI 51-2.</title>
        <authorList>
            <person name="Choi D.H."/>
            <person name="Noh J.H."/>
            <person name="Kwon K.-K."/>
            <person name="Lee J.-H."/>
            <person name="Ryu J.-Y."/>
        </authorList>
    </citation>
    <scope>NUCLEOTIDE SEQUENCE [LARGE SCALE GENOMIC DNA]</scope>
    <source>
        <strain evidence="18 19">KORDI 51-2</strain>
    </source>
</reference>
<evidence type="ECO:0000256" key="14">
    <source>
        <dbReference type="RuleBase" id="RU003357"/>
    </source>
</evidence>
<dbReference type="STRING" id="582515.KR51_00008860"/>
<dbReference type="InterPro" id="IPR039426">
    <property type="entry name" value="TonB-dep_rcpt-like"/>
</dbReference>
<name>U5DP97_9CHRO</name>
<keyword evidence="9" id="KW-0406">Ion transport</keyword>
<evidence type="ECO:0000259" key="16">
    <source>
        <dbReference type="Pfam" id="PF07715"/>
    </source>
</evidence>
<dbReference type="AlphaFoldDB" id="U5DP97"/>
<dbReference type="Pfam" id="PF00593">
    <property type="entry name" value="TonB_dep_Rec_b-barrel"/>
    <property type="match status" value="1"/>
</dbReference>
<evidence type="ECO:0000313" key="18">
    <source>
        <dbReference type="EMBL" id="ERN42434.1"/>
    </source>
</evidence>